<name>A0A1T4M1Z1_9SPIR</name>
<dbReference type="STRING" id="225004.SAMN02745152_00728"/>
<reference evidence="1 2" key="1">
    <citation type="submission" date="2017-02" db="EMBL/GenBank/DDBJ databases">
        <authorList>
            <person name="Peterson S.W."/>
        </authorList>
    </citation>
    <scope>NUCLEOTIDE SEQUENCE [LARGE SCALE GENOMIC DNA]</scope>
    <source>
        <strain evidence="1 2">ATCC BAA-909</strain>
    </source>
</reference>
<sequence length="408" mass="45894">MKKILATIFAFFAVQLIFAFPSLEPSILWGLEENSIQKFEHIDEKHNILGQNLTSRQIIQTALEYSFCPVESEEGLSCLKKYDSLEKAVKKQFSGLEKIDAAERLLLFLYDVALYRYEEDATRLNTTLLTGSYNCVTASILYLALARSLEIEACVQETNIHAYCSVFIDTKKIDVETTNPYGFNPGEKKLVAQSENNRKYAVIPKKYYAGNRQISSRAAATLTGKNIASSLNDSGDYEKSIPLEISRLEFLKLFSDPETKTAKNDLDTLACNYAITQNRASQPENALEFLEKVIQNFGNSAALQKTYGNSLYNAAVNLLNKNRENDALELFKNRSALAAEAMQNRVKKMIDGQILKKHEISVHNQVVPLFNTGKFDEAKSILEKELAQNPESPLLKKDLQTVKKALAQ</sequence>
<gene>
    <name evidence="1" type="ORF">SAMN02745152_00728</name>
</gene>
<evidence type="ECO:0000313" key="1">
    <source>
        <dbReference type="EMBL" id="SJZ61010.1"/>
    </source>
</evidence>
<accession>A0A1T4M1Z1</accession>
<organism evidence="1 2">
    <name type="scientific">Treponema berlinense</name>
    <dbReference type="NCBI Taxonomy" id="225004"/>
    <lineage>
        <taxon>Bacteria</taxon>
        <taxon>Pseudomonadati</taxon>
        <taxon>Spirochaetota</taxon>
        <taxon>Spirochaetia</taxon>
        <taxon>Spirochaetales</taxon>
        <taxon>Treponemataceae</taxon>
        <taxon>Treponema</taxon>
    </lineage>
</organism>
<dbReference type="OrthoDB" id="305390at2"/>
<dbReference type="RefSeq" id="WP_078930482.1">
    <property type="nucleotide sequence ID" value="NZ_FUXC01000003.1"/>
</dbReference>
<dbReference type="Gene3D" id="1.25.40.10">
    <property type="entry name" value="Tetratricopeptide repeat domain"/>
    <property type="match status" value="1"/>
</dbReference>
<dbReference type="InterPro" id="IPR011990">
    <property type="entry name" value="TPR-like_helical_dom_sf"/>
</dbReference>
<dbReference type="SUPFAM" id="SSF48452">
    <property type="entry name" value="TPR-like"/>
    <property type="match status" value="1"/>
</dbReference>
<protein>
    <recommendedName>
        <fullName evidence="3">Tetratricopeptide repeat-containing protein</fullName>
    </recommendedName>
</protein>
<dbReference type="GeneID" id="303366990"/>
<dbReference type="AlphaFoldDB" id="A0A1T4M1Z1"/>
<proteinExistence type="predicted"/>
<evidence type="ECO:0000313" key="2">
    <source>
        <dbReference type="Proteomes" id="UP000190395"/>
    </source>
</evidence>
<dbReference type="EMBL" id="FUXC01000003">
    <property type="protein sequence ID" value="SJZ61010.1"/>
    <property type="molecule type" value="Genomic_DNA"/>
</dbReference>
<evidence type="ECO:0008006" key="3">
    <source>
        <dbReference type="Google" id="ProtNLM"/>
    </source>
</evidence>
<dbReference type="Proteomes" id="UP000190395">
    <property type="component" value="Unassembled WGS sequence"/>
</dbReference>
<keyword evidence="2" id="KW-1185">Reference proteome</keyword>